<sequence length="489" mass="55201">MCRLISHWLLLLHDYWMFGKKEINLGYVCLAVICFLEIEPEETSLELETPRADIPIEEIQTTPESTQPKPEATEDNPEAQPLLDYEAELAQLESEFGNDSQGYSANEIWDWEFDELQRELRSDDTTPLNAIGADMYRKPGFEIRVCPRNLLPYESRIHDQSKYGSVLSFTENVPEEDDEYIDMEITSFSNIFSNSRPSREFEFQMSSLSMERESTTSPADELFYKGNLLPLHLLEISEPGFGSVYGDENGVCRESYGTPLATTITTPTPFESCNVSPCDSCTVSRELSPVEYSFYECWAETDVSRCIDGDENRKKSWTKMLKLSSRLKASRAYLKALFRKSGCSYESSAVAKDGDRVTVPKPNRSLFGQMNREKSKKLVDNGAGNGQSNRHRRLFSMVIEQHSSTNESSTSSSSSSLNSNGFRYLPFLNGSSSVKVKIESPNPIQGAIAHCKQSQMSSRKPAGDVGFYSLSDSNMAVFQDQERPDPWRG</sequence>
<feature type="compositionally biased region" description="Polar residues" evidence="1">
    <location>
        <begin position="59"/>
        <end position="68"/>
    </location>
</feature>
<dbReference type="Proteomes" id="UP000436088">
    <property type="component" value="Unassembled WGS sequence"/>
</dbReference>
<evidence type="ECO:0000313" key="3">
    <source>
        <dbReference type="Proteomes" id="UP000436088"/>
    </source>
</evidence>
<evidence type="ECO:0000256" key="1">
    <source>
        <dbReference type="SAM" id="MobiDB-lite"/>
    </source>
</evidence>
<dbReference type="PANTHER" id="PTHR33312">
    <property type="entry name" value="MEMBRANE-ASSOCIATED KINASE REGULATOR 4-RELATED"/>
    <property type="match status" value="1"/>
</dbReference>
<protein>
    <submittedName>
        <fullName evidence="2">Uncharacterized protein</fullName>
    </submittedName>
</protein>
<proteinExistence type="predicted"/>
<dbReference type="EMBL" id="VEPZ02001530">
    <property type="protein sequence ID" value="KAE8669225.1"/>
    <property type="molecule type" value="Genomic_DNA"/>
</dbReference>
<organism evidence="2 3">
    <name type="scientific">Hibiscus syriacus</name>
    <name type="common">Rose of Sharon</name>
    <dbReference type="NCBI Taxonomy" id="106335"/>
    <lineage>
        <taxon>Eukaryota</taxon>
        <taxon>Viridiplantae</taxon>
        <taxon>Streptophyta</taxon>
        <taxon>Embryophyta</taxon>
        <taxon>Tracheophyta</taxon>
        <taxon>Spermatophyta</taxon>
        <taxon>Magnoliopsida</taxon>
        <taxon>eudicotyledons</taxon>
        <taxon>Gunneridae</taxon>
        <taxon>Pentapetalae</taxon>
        <taxon>rosids</taxon>
        <taxon>malvids</taxon>
        <taxon>Malvales</taxon>
        <taxon>Malvaceae</taxon>
        <taxon>Malvoideae</taxon>
        <taxon>Hibiscus</taxon>
    </lineage>
</organism>
<comment type="caution">
    <text evidence="2">The sequence shown here is derived from an EMBL/GenBank/DDBJ whole genome shotgun (WGS) entry which is preliminary data.</text>
</comment>
<reference evidence="2" key="1">
    <citation type="submission" date="2019-09" db="EMBL/GenBank/DDBJ databases">
        <title>Draft genome information of white flower Hibiscus syriacus.</title>
        <authorList>
            <person name="Kim Y.-M."/>
        </authorList>
    </citation>
    <scope>NUCLEOTIDE SEQUENCE [LARGE SCALE GENOMIC DNA]</scope>
    <source>
        <strain evidence="2">YM2019G1</strain>
    </source>
</reference>
<feature type="region of interest" description="Disordered" evidence="1">
    <location>
        <begin position="56"/>
        <end position="78"/>
    </location>
</feature>
<feature type="region of interest" description="Disordered" evidence="1">
    <location>
        <begin position="370"/>
        <end position="391"/>
    </location>
</feature>
<dbReference type="GO" id="GO:0005886">
    <property type="term" value="C:plasma membrane"/>
    <property type="evidence" value="ECO:0007669"/>
    <property type="project" value="InterPro"/>
</dbReference>
<dbReference type="InterPro" id="IPR039620">
    <property type="entry name" value="BKI1/MAKR1/3/4"/>
</dbReference>
<keyword evidence="3" id="KW-1185">Reference proteome</keyword>
<dbReference type="PANTHER" id="PTHR33312:SF5">
    <property type="entry name" value="MEMBRANE-ASSOCIATED KINASE REGULATOR 4-RELATED"/>
    <property type="match status" value="1"/>
</dbReference>
<accession>A0A6A2XQP7</accession>
<dbReference type="AlphaFoldDB" id="A0A6A2XQP7"/>
<name>A0A6A2XQP7_HIBSY</name>
<evidence type="ECO:0000313" key="2">
    <source>
        <dbReference type="EMBL" id="KAE8669225.1"/>
    </source>
</evidence>
<gene>
    <name evidence="2" type="ORF">F3Y22_tig00112249pilonHSYRG00072</name>
</gene>
<dbReference type="GO" id="GO:0019210">
    <property type="term" value="F:kinase inhibitor activity"/>
    <property type="evidence" value="ECO:0007669"/>
    <property type="project" value="InterPro"/>
</dbReference>